<dbReference type="InterPro" id="IPR001214">
    <property type="entry name" value="SET_dom"/>
</dbReference>
<dbReference type="Gene3D" id="2.170.270.10">
    <property type="entry name" value="SET domain"/>
    <property type="match status" value="1"/>
</dbReference>
<feature type="region of interest" description="Disordered" evidence="1">
    <location>
        <begin position="58"/>
        <end position="78"/>
    </location>
</feature>
<dbReference type="PROSITE" id="PS50280">
    <property type="entry name" value="SET"/>
    <property type="match status" value="1"/>
</dbReference>
<reference evidence="3" key="1">
    <citation type="submission" date="2023-06" db="EMBL/GenBank/DDBJ databases">
        <title>Genome-scale phylogeny and comparative genomics of the fungal order Sordariales.</title>
        <authorList>
            <consortium name="Lawrence Berkeley National Laboratory"/>
            <person name="Hensen N."/>
            <person name="Bonometti L."/>
            <person name="Westerberg I."/>
            <person name="Brannstrom I.O."/>
            <person name="Guillou S."/>
            <person name="Cros-Aarteil S."/>
            <person name="Calhoun S."/>
            <person name="Haridas S."/>
            <person name="Kuo A."/>
            <person name="Mondo S."/>
            <person name="Pangilinan J."/>
            <person name="Riley R."/>
            <person name="Labutti K."/>
            <person name="Andreopoulos B."/>
            <person name="Lipzen A."/>
            <person name="Chen C."/>
            <person name="Yanf M."/>
            <person name="Daum C."/>
            <person name="Ng V."/>
            <person name="Clum A."/>
            <person name="Steindorff A."/>
            <person name="Ohm R."/>
            <person name="Martin F."/>
            <person name="Silar P."/>
            <person name="Natvig D."/>
            <person name="Lalanne C."/>
            <person name="Gautier V."/>
            <person name="Ament-Velasquez S.L."/>
            <person name="Kruys A."/>
            <person name="Hutchinson M.I."/>
            <person name="Powell A.J."/>
            <person name="Barry K."/>
            <person name="Miller A.N."/>
            <person name="Grigoriev I.V."/>
            <person name="Debuchy R."/>
            <person name="Gladieux P."/>
            <person name="Thoren M.H."/>
            <person name="Johannesson H."/>
        </authorList>
    </citation>
    <scope>NUCLEOTIDE SEQUENCE</scope>
    <source>
        <strain evidence="3">PSN4</strain>
    </source>
</reference>
<evidence type="ECO:0000259" key="2">
    <source>
        <dbReference type="PROSITE" id="PS50280"/>
    </source>
</evidence>
<dbReference type="Proteomes" id="UP001239445">
    <property type="component" value="Unassembled WGS sequence"/>
</dbReference>
<organism evidence="3 4">
    <name type="scientific">Echria macrotheca</name>
    <dbReference type="NCBI Taxonomy" id="438768"/>
    <lineage>
        <taxon>Eukaryota</taxon>
        <taxon>Fungi</taxon>
        <taxon>Dikarya</taxon>
        <taxon>Ascomycota</taxon>
        <taxon>Pezizomycotina</taxon>
        <taxon>Sordariomycetes</taxon>
        <taxon>Sordariomycetidae</taxon>
        <taxon>Sordariales</taxon>
        <taxon>Schizotheciaceae</taxon>
        <taxon>Echria</taxon>
    </lineage>
</organism>
<comment type="caution">
    <text evidence="3">The sequence shown here is derived from an EMBL/GenBank/DDBJ whole genome shotgun (WGS) entry which is preliminary data.</text>
</comment>
<dbReference type="Pfam" id="PF00856">
    <property type="entry name" value="SET"/>
    <property type="match status" value="1"/>
</dbReference>
<sequence length="278" mass="31100">MAASSNSWIDCQFSRILAKEAVKNGKAKNAGVKNTAGNTNNAGSAALVNRRTSARVSNRYSPYGRSSRSLPAPVPEPPSADLLNLPQEALELVAIRNAPNTRHMRCLYCGMTIQSKTCSIECFRQFYQDHLAEIENDYVEIRPAGAMGYGAFLRPGVANIPAGTYLGIYAGEIQHKDSKEMDSTWYGYTLVDDIDARINADWTGNWTRFMNSHCRPNVEATTAQIGGILFVVFRTLRDIRPDEQLHIFYGPDYFKDMQCRCSHRRRPHQPAKVKGFKG</sequence>
<gene>
    <name evidence="3" type="ORF">QBC47DRAFT_462807</name>
</gene>
<keyword evidence="4" id="KW-1185">Reference proteome</keyword>
<accession>A0AAJ0F9H1</accession>
<dbReference type="EMBL" id="MU839838">
    <property type="protein sequence ID" value="KAK1753150.1"/>
    <property type="molecule type" value="Genomic_DNA"/>
</dbReference>
<proteinExistence type="predicted"/>
<evidence type="ECO:0000313" key="3">
    <source>
        <dbReference type="EMBL" id="KAK1753150.1"/>
    </source>
</evidence>
<feature type="compositionally biased region" description="Polar residues" evidence="1">
    <location>
        <begin position="58"/>
        <end position="69"/>
    </location>
</feature>
<dbReference type="SUPFAM" id="SSF82199">
    <property type="entry name" value="SET domain"/>
    <property type="match status" value="1"/>
</dbReference>
<dbReference type="AlphaFoldDB" id="A0AAJ0F9H1"/>
<name>A0AAJ0F9H1_9PEZI</name>
<feature type="domain" description="SET" evidence="2">
    <location>
        <begin position="132"/>
        <end position="250"/>
    </location>
</feature>
<dbReference type="SMART" id="SM00317">
    <property type="entry name" value="SET"/>
    <property type="match status" value="1"/>
</dbReference>
<evidence type="ECO:0000256" key="1">
    <source>
        <dbReference type="SAM" id="MobiDB-lite"/>
    </source>
</evidence>
<protein>
    <recommendedName>
        <fullName evidence="2">SET domain-containing protein</fullName>
    </recommendedName>
</protein>
<dbReference type="InterPro" id="IPR046341">
    <property type="entry name" value="SET_dom_sf"/>
</dbReference>
<evidence type="ECO:0000313" key="4">
    <source>
        <dbReference type="Proteomes" id="UP001239445"/>
    </source>
</evidence>